<dbReference type="InterPro" id="IPR006045">
    <property type="entry name" value="Cupin_1"/>
</dbReference>
<dbReference type="PANTHER" id="PTHR35848">
    <property type="entry name" value="OXALATE-BINDING PROTEIN"/>
    <property type="match status" value="1"/>
</dbReference>
<organism evidence="4 5">
    <name type="scientific">Cymbomonas tetramitiformis</name>
    <dbReference type="NCBI Taxonomy" id="36881"/>
    <lineage>
        <taxon>Eukaryota</taxon>
        <taxon>Viridiplantae</taxon>
        <taxon>Chlorophyta</taxon>
        <taxon>Pyramimonadophyceae</taxon>
        <taxon>Pyramimonadales</taxon>
        <taxon>Pyramimonadaceae</taxon>
        <taxon>Cymbomonas</taxon>
    </lineage>
</organism>
<dbReference type="PANTHER" id="PTHR35848:SF9">
    <property type="entry name" value="SLL1358 PROTEIN"/>
    <property type="match status" value="1"/>
</dbReference>
<reference evidence="4 5" key="1">
    <citation type="journal article" date="2015" name="Genome Biol. Evol.">
        <title>Comparative Genomics of a Bacterivorous Green Alga Reveals Evolutionary Causalities and Consequences of Phago-Mixotrophic Mode of Nutrition.</title>
        <authorList>
            <person name="Burns J.A."/>
            <person name="Paasch A."/>
            <person name="Narechania A."/>
            <person name="Kim E."/>
        </authorList>
    </citation>
    <scope>NUCLEOTIDE SEQUENCE [LARGE SCALE GENOMIC DNA]</scope>
    <source>
        <strain evidence="4 5">PLY_AMNH</strain>
    </source>
</reference>
<dbReference type="SUPFAM" id="SSF51182">
    <property type="entry name" value="RmlC-like cupins"/>
    <property type="match status" value="1"/>
</dbReference>
<evidence type="ECO:0000259" key="3">
    <source>
        <dbReference type="SMART" id="SM00835"/>
    </source>
</evidence>
<dbReference type="Pfam" id="PF00190">
    <property type="entry name" value="Cupin_1"/>
    <property type="match status" value="2"/>
</dbReference>
<dbReference type="AlphaFoldDB" id="A0AAE0CEP2"/>
<proteinExistence type="predicted"/>
<dbReference type="Gene3D" id="2.60.120.10">
    <property type="entry name" value="Jelly Rolls"/>
    <property type="match status" value="2"/>
</dbReference>
<gene>
    <name evidence="4" type="ORF">CYMTET_38209</name>
</gene>
<evidence type="ECO:0000313" key="5">
    <source>
        <dbReference type="Proteomes" id="UP001190700"/>
    </source>
</evidence>
<dbReference type="InterPro" id="IPR014710">
    <property type="entry name" value="RmlC-like_jellyroll"/>
</dbReference>
<feature type="chain" id="PRO_5041952514" description="Cupin type-1 domain-containing protein" evidence="2">
    <location>
        <begin position="31"/>
        <end position="406"/>
    </location>
</feature>
<keyword evidence="5" id="KW-1185">Reference proteome</keyword>
<dbReference type="InterPro" id="IPR051610">
    <property type="entry name" value="GPI/OXD"/>
</dbReference>
<dbReference type="EMBL" id="LGRX02025379">
    <property type="protein sequence ID" value="KAK3252492.1"/>
    <property type="molecule type" value="Genomic_DNA"/>
</dbReference>
<evidence type="ECO:0000256" key="2">
    <source>
        <dbReference type="SAM" id="SignalP"/>
    </source>
</evidence>
<name>A0AAE0CEP2_9CHLO</name>
<comment type="caution">
    <text evidence="4">The sequence shown here is derived from an EMBL/GenBank/DDBJ whole genome shotgun (WGS) entry which is preliminary data.</text>
</comment>
<accession>A0AAE0CEP2</accession>
<keyword evidence="2" id="KW-0732">Signal</keyword>
<sequence>MRAPNVFASKGLPNAVLVLLLLTFLVSSGADTRKQFADDSTHLSNVHSSKPINDVFGIPLSTYPAHADRRGGSLTFLWSSGDAPNPLFNAEMNFALYEGIAGNIRELHWHPDASEWAFVLSGRCFATMLDPSGKVANGVLNFGDVWYFPRNWAHAIQAGKPGCRAVLVFNSPEWVPSNDFGLSQLLTRFPPSQGATSFGFSDAASAAAQQRQLMSVAGDNDPILLSMGPVPDEVWPIESSAQSAHNPIWPFLKMQPKQNYSGNVVQQLFQESFTFAADLSGEWDVMQPGAVRSAHWHANAGEFQYVVTGSLHVTVVSFGGNSQELNLGAGDLGWAPVGFPHSYECASANHCEVLLAWNTGNLETFELFPLLQFSPPTVLASNLNMTLKRFQKLVPAELFSAGRITR</sequence>
<keyword evidence="1" id="KW-0479">Metal-binding</keyword>
<dbReference type="Proteomes" id="UP001190700">
    <property type="component" value="Unassembled WGS sequence"/>
</dbReference>
<dbReference type="GO" id="GO:0046872">
    <property type="term" value="F:metal ion binding"/>
    <property type="evidence" value="ECO:0007669"/>
    <property type="project" value="UniProtKB-KW"/>
</dbReference>
<evidence type="ECO:0000256" key="1">
    <source>
        <dbReference type="ARBA" id="ARBA00022723"/>
    </source>
</evidence>
<feature type="signal peptide" evidence="2">
    <location>
        <begin position="1"/>
        <end position="30"/>
    </location>
</feature>
<dbReference type="SMART" id="SM00835">
    <property type="entry name" value="Cupin_1"/>
    <property type="match status" value="2"/>
</dbReference>
<feature type="domain" description="Cupin type-1" evidence="3">
    <location>
        <begin position="63"/>
        <end position="206"/>
    </location>
</feature>
<evidence type="ECO:0000313" key="4">
    <source>
        <dbReference type="EMBL" id="KAK3252492.1"/>
    </source>
</evidence>
<feature type="domain" description="Cupin type-1" evidence="3">
    <location>
        <begin position="249"/>
        <end position="391"/>
    </location>
</feature>
<dbReference type="InterPro" id="IPR011051">
    <property type="entry name" value="RmlC_Cupin_sf"/>
</dbReference>
<protein>
    <recommendedName>
        <fullName evidence="3">Cupin type-1 domain-containing protein</fullName>
    </recommendedName>
</protein>